<evidence type="ECO:0000313" key="1">
    <source>
        <dbReference type="EMBL" id="GGC33494.1"/>
    </source>
</evidence>
<dbReference type="Proteomes" id="UP000597338">
    <property type="component" value="Unassembled WGS sequence"/>
</dbReference>
<organism evidence="1 2">
    <name type="scientific">Parapedobacter defluvii</name>
    <dbReference type="NCBI Taxonomy" id="2045106"/>
    <lineage>
        <taxon>Bacteria</taxon>
        <taxon>Pseudomonadati</taxon>
        <taxon>Bacteroidota</taxon>
        <taxon>Sphingobacteriia</taxon>
        <taxon>Sphingobacteriales</taxon>
        <taxon>Sphingobacteriaceae</taxon>
        <taxon>Parapedobacter</taxon>
    </lineage>
</organism>
<accession>A0ABQ1M1Z0</accession>
<proteinExistence type="predicted"/>
<evidence type="ECO:0000313" key="2">
    <source>
        <dbReference type="Proteomes" id="UP000597338"/>
    </source>
</evidence>
<keyword evidence="2" id="KW-1185">Reference proteome</keyword>
<comment type="caution">
    <text evidence="1">The sequence shown here is derived from an EMBL/GenBank/DDBJ whole genome shotgun (WGS) entry which is preliminary data.</text>
</comment>
<reference evidence="2" key="1">
    <citation type="journal article" date="2019" name="Int. J. Syst. Evol. Microbiol.">
        <title>The Global Catalogue of Microorganisms (GCM) 10K type strain sequencing project: providing services to taxonomists for standard genome sequencing and annotation.</title>
        <authorList>
            <consortium name="The Broad Institute Genomics Platform"/>
            <consortium name="The Broad Institute Genome Sequencing Center for Infectious Disease"/>
            <person name="Wu L."/>
            <person name="Ma J."/>
        </authorList>
    </citation>
    <scope>NUCLEOTIDE SEQUENCE [LARGE SCALE GENOMIC DNA]</scope>
    <source>
        <strain evidence="2">CGMCC 1.15342</strain>
    </source>
</reference>
<protein>
    <submittedName>
        <fullName evidence="1">Uncharacterized protein</fullName>
    </submittedName>
</protein>
<gene>
    <name evidence="1" type="ORF">GCM10011386_27010</name>
</gene>
<sequence length="60" mass="6628">MGAVEQPDPEMEHVAVDVDAVQHRTHFAVAVVGDFSVNGQFGYPFRLRVLCVARYPKQAA</sequence>
<dbReference type="EMBL" id="BMIK01000009">
    <property type="protein sequence ID" value="GGC33494.1"/>
    <property type="molecule type" value="Genomic_DNA"/>
</dbReference>
<name>A0ABQ1M1Z0_9SPHI</name>